<reference evidence="1 2" key="1">
    <citation type="submission" date="2014-06" db="EMBL/GenBank/DDBJ databases">
        <title>Evolutionary Origins and Diversification of the Mycorrhizal Mutualists.</title>
        <authorList>
            <consortium name="DOE Joint Genome Institute"/>
            <consortium name="Mycorrhizal Genomics Consortium"/>
            <person name="Kohler A."/>
            <person name="Kuo A."/>
            <person name="Nagy L.G."/>
            <person name="Floudas D."/>
            <person name="Copeland A."/>
            <person name="Barry K.W."/>
            <person name="Cichocki N."/>
            <person name="Veneault-Fourrey C."/>
            <person name="LaButti K."/>
            <person name="Lindquist E.A."/>
            <person name="Lipzen A."/>
            <person name="Lundell T."/>
            <person name="Morin E."/>
            <person name="Murat C."/>
            <person name="Riley R."/>
            <person name="Ohm R."/>
            <person name="Sun H."/>
            <person name="Tunlid A."/>
            <person name="Henrissat B."/>
            <person name="Grigoriev I.V."/>
            <person name="Hibbett D.S."/>
            <person name="Martin F."/>
        </authorList>
    </citation>
    <scope>NUCLEOTIDE SEQUENCE [LARGE SCALE GENOMIC DNA]</scope>
    <source>
        <strain evidence="1 2">SS14</strain>
    </source>
</reference>
<name>A0A0C9UIA2_SPHS4</name>
<proteinExistence type="predicted"/>
<evidence type="ECO:0000313" key="1">
    <source>
        <dbReference type="EMBL" id="KIJ42793.1"/>
    </source>
</evidence>
<keyword evidence="2" id="KW-1185">Reference proteome</keyword>
<evidence type="ECO:0000313" key="2">
    <source>
        <dbReference type="Proteomes" id="UP000054279"/>
    </source>
</evidence>
<accession>A0A0C9UIA2</accession>
<dbReference type="AlphaFoldDB" id="A0A0C9UIA2"/>
<dbReference type="Proteomes" id="UP000054279">
    <property type="component" value="Unassembled WGS sequence"/>
</dbReference>
<feature type="non-terminal residue" evidence="1">
    <location>
        <position position="54"/>
    </location>
</feature>
<gene>
    <name evidence="1" type="ORF">M422DRAFT_105889</name>
</gene>
<protein>
    <submittedName>
        <fullName evidence="1">Uncharacterized protein</fullName>
    </submittedName>
</protein>
<sequence length="54" mass="6390">HIIDGIKEAGPVWVYWCFVMERYCGMLQRSITSKLYPYANLNLRILELEQINSI</sequence>
<dbReference type="EMBL" id="KN837127">
    <property type="protein sequence ID" value="KIJ42793.1"/>
    <property type="molecule type" value="Genomic_DNA"/>
</dbReference>
<feature type="non-terminal residue" evidence="1">
    <location>
        <position position="1"/>
    </location>
</feature>
<organism evidence="1 2">
    <name type="scientific">Sphaerobolus stellatus (strain SS14)</name>
    <dbReference type="NCBI Taxonomy" id="990650"/>
    <lineage>
        <taxon>Eukaryota</taxon>
        <taxon>Fungi</taxon>
        <taxon>Dikarya</taxon>
        <taxon>Basidiomycota</taxon>
        <taxon>Agaricomycotina</taxon>
        <taxon>Agaricomycetes</taxon>
        <taxon>Phallomycetidae</taxon>
        <taxon>Geastrales</taxon>
        <taxon>Sphaerobolaceae</taxon>
        <taxon>Sphaerobolus</taxon>
    </lineage>
</organism>
<dbReference type="HOGENOM" id="CLU_197758_0_0_1"/>
<dbReference type="OrthoDB" id="6613063at2759"/>